<reference evidence="3 4" key="1">
    <citation type="submission" date="2019-10" db="EMBL/GenBank/DDBJ databases">
        <title>Assembly and Annotation for the nematode Trichostrongylus colubriformis.</title>
        <authorList>
            <person name="Martin J."/>
        </authorList>
    </citation>
    <scope>NUCLEOTIDE SEQUENCE [LARGE SCALE GENOMIC DNA]</scope>
    <source>
        <strain evidence="3">G859</strain>
        <tissue evidence="3">Whole worm</tissue>
    </source>
</reference>
<gene>
    <name evidence="3" type="ORF">GCK32_008099</name>
</gene>
<evidence type="ECO:0000256" key="1">
    <source>
        <dbReference type="SAM" id="MobiDB-lite"/>
    </source>
</evidence>
<protein>
    <submittedName>
        <fullName evidence="3">PiggyBac transposable element-derived protein 4</fullName>
    </submittedName>
</protein>
<name>A0AAN8FW27_TRICO</name>
<feature type="region of interest" description="Disordered" evidence="1">
    <location>
        <begin position="1"/>
        <end position="54"/>
    </location>
</feature>
<dbReference type="EMBL" id="WIXE01005445">
    <property type="protein sequence ID" value="KAK5982182.1"/>
    <property type="molecule type" value="Genomic_DNA"/>
</dbReference>
<evidence type="ECO:0000313" key="3">
    <source>
        <dbReference type="EMBL" id="KAK5982182.1"/>
    </source>
</evidence>
<dbReference type="Pfam" id="PF13843">
    <property type="entry name" value="DDE_Tnp_1_7"/>
    <property type="match status" value="1"/>
</dbReference>
<evidence type="ECO:0000313" key="4">
    <source>
        <dbReference type="Proteomes" id="UP001331761"/>
    </source>
</evidence>
<feature type="compositionally biased region" description="Acidic residues" evidence="1">
    <location>
        <begin position="14"/>
        <end position="24"/>
    </location>
</feature>
<organism evidence="3 4">
    <name type="scientific">Trichostrongylus colubriformis</name>
    <name type="common">Black scour worm</name>
    <dbReference type="NCBI Taxonomy" id="6319"/>
    <lineage>
        <taxon>Eukaryota</taxon>
        <taxon>Metazoa</taxon>
        <taxon>Ecdysozoa</taxon>
        <taxon>Nematoda</taxon>
        <taxon>Chromadorea</taxon>
        <taxon>Rhabditida</taxon>
        <taxon>Rhabditina</taxon>
        <taxon>Rhabditomorpha</taxon>
        <taxon>Strongyloidea</taxon>
        <taxon>Trichostrongylidae</taxon>
        <taxon>Trichostrongylus</taxon>
    </lineage>
</organism>
<accession>A0AAN8FW27</accession>
<dbReference type="PANTHER" id="PTHR46599">
    <property type="entry name" value="PIGGYBAC TRANSPOSABLE ELEMENT-DERIVED PROTEIN 4"/>
    <property type="match status" value="1"/>
</dbReference>
<feature type="domain" description="PiggyBac transposable element-derived protein" evidence="2">
    <location>
        <begin position="85"/>
        <end position="394"/>
    </location>
</feature>
<dbReference type="PANTHER" id="PTHR46599:SF3">
    <property type="entry name" value="PIGGYBAC TRANSPOSABLE ELEMENT-DERIVED PROTEIN 4"/>
    <property type="match status" value="1"/>
</dbReference>
<sequence>MSDLDESFERLLLDSDEEVEEAGEADIPVLPMVDIEEEDVEDEEESDKEEEEDDVWSSMIIPHDHIPFTGDHGVKDELLFRLKEPAEFFRYFLNENLIDLILTETNRYGKAKKDTFEPLDETEFWKFFAICLHMGIERRAHLKEYWSTRAVYSKSFCAQYISRARFVEILNSLHFADNEAADRTNRLYKVARIVELLNQSFYDAYTPGRDVCVDESIVPFRGRVLFRQYVKGKRHKYGIKLFKLCMQGGYTCRFIVYAGKDVSRQGSLAEDIVLKLMSGLLDSGRSLYTDNFYTSIPLAEKLVAQNTHLIGTLRKNRAGLPREVVCKRLKRGEQIGRQNGTGVTILKWKDKRDVLMLSTKHDDTHTANNKLRVIEDYNQVKDNSDQCMEALQHPQDQDFPARVQMPADRIFFDGNTPSWTSCSTTRTGTSTRSKTTNQKKMHSRHISFNRHYYGMNNRLYYGQSVI</sequence>
<dbReference type="AlphaFoldDB" id="A0AAN8FW27"/>
<dbReference type="InterPro" id="IPR029526">
    <property type="entry name" value="PGBD"/>
</dbReference>
<keyword evidence="4" id="KW-1185">Reference proteome</keyword>
<proteinExistence type="predicted"/>
<comment type="caution">
    <text evidence="3">The sequence shown here is derived from an EMBL/GenBank/DDBJ whole genome shotgun (WGS) entry which is preliminary data.</text>
</comment>
<feature type="compositionally biased region" description="Acidic residues" evidence="1">
    <location>
        <begin position="34"/>
        <end position="54"/>
    </location>
</feature>
<evidence type="ECO:0000259" key="2">
    <source>
        <dbReference type="Pfam" id="PF13843"/>
    </source>
</evidence>
<dbReference type="Proteomes" id="UP001331761">
    <property type="component" value="Unassembled WGS sequence"/>
</dbReference>